<evidence type="ECO:0000313" key="1">
    <source>
        <dbReference type="EMBL" id="CAH2235241.1"/>
    </source>
</evidence>
<protein>
    <submittedName>
        <fullName evidence="1">Jg10493 protein</fullName>
    </submittedName>
</protein>
<comment type="caution">
    <text evidence="1">The sequence shown here is derived from an EMBL/GenBank/DDBJ whole genome shotgun (WGS) entry which is preliminary data.</text>
</comment>
<sequence>MKIELKLLYFANSRGICMVIELKSPGARRHRGGRGDVDPRGLLGARFYVNVTVGGLLAYILSEDHDKGPRPDDGPKLGHSSSPAKTLCWLLYVCKEVFAREIKPSRLILKDTGYKNLNPYKV</sequence>
<dbReference type="EMBL" id="CAKXAJ010025115">
    <property type="protein sequence ID" value="CAH2235241.1"/>
    <property type="molecule type" value="Genomic_DNA"/>
</dbReference>
<keyword evidence="2" id="KW-1185">Reference proteome</keyword>
<proteinExistence type="predicted"/>
<dbReference type="Proteomes" id="UP000838756">
    <property type="component" value="Unassembled WGS sequence"/>
</dbReference>
<accession>A0A8S4RD63</accession>
<gene>
    <name evidence="1" type="primary">jg10493</name>
    <name evidence="1" type="ORF">PAEG_LOCUS12913</name>
</gene>
<evidence type="ECO:0000313" key="2">
    <source>
        <dbReference type="Proteomes" id="UP000838756"/>
    </source>
</evidence>
<name>A0A8S4RD63_9NEOP</name>
<dbReference type="AlphaFoldDB" id="A0A8S4RD63"/>
<organism evidence="1 2">
    <name type="scientific">Pararge aegeria aegeria</name>
    <dbReference type="NCBI Taxonomy" id="348720"/>
    <lineage>
        <taxon>Eukaryota</taxon>
        <taxon>Metazoa</taxon>
        <taxon>Ecdysozoa</taxon>
        <taxon>Arthropoda</taxon>
        <taxon>Hexapoda</taxon>
        <taxon>Insecta</taxon>
        <taxon>Pterygota</taxon>
        <taxon>Neoptera</taxon>
        <taxon>Endopterygota</taxon>
        <taxon>Lepidoptera</taxon>
        <taxon>Glossata</taxon>
        <taxon>Ditrysia</taxon>
        <taxon>Papilionoidea</taxon>
        <taxon>Nymphalidae</taxon>
        <taxon>Satyrinae</taxon>
        <taxon>Satyrini</taxon>
        <taxon>Parargina</taxon>
        <taxon>Pararge</taxon>
    </lineage>
</organism>
<reference evidence="1" key="1">
    <citation type="submission" date="2022-03" db="EMBL/GenBank/DDBJ databases">
        <authorList>
            <person name="Lindestad O."/>
        </authorList>
    </citation>
    <scope>NUCLEOTIDE SEQUENCE</scope>
</reference>